<proteinExistence type="predicted"/>
<reference evidence="3" key="1">
    <citation type="journal article" date="2020" name="bioRxiv">
        <title>Historical genomics reveals the evolutionary mechanisms behind multiple outbreaks of the host-specific coffee wilt pathogen Fusarium xylarioides.</title>
        <authorList>
            <person name="Peck D."/>
            <person name="Nowell R.W."/>
            <person name="Flood J."/>
            <person name="Ryan M.J."/>
            <person name="Barraclough T.G."/>
        </authorList>
    </citation>
    <scope>NUCLEOTIDE SEQUENCE</scope>
    <source>
        <strain evidence="3">IMI 127659i</strain>
    </source>
</reference>
<evidence type="ECO:0000313" key="4">
    <source>
        <dbReference type="Proteomes" id="UP000750502"/>
    </source>
</evidence>
<keyword evidence="2" id="KW-0812">Transmembrane</keyword>
<comment type="caution">
    <text evidence="3">The sequence shown here is derived from an EMBL/GenBank/DDBJ whole genome shotgun (WGS) entry which is preliminary data.</text>
</comment>
<evidence type="ECO:0000256" key="2">
    <source>
        <dbReference type="SAM" id="Phobius"/>
    </source>
</evidence>
<gene>
    <name evidence="3" type="ORF">H9Q72_004390</name>
</gene>
<feature type="transmembrane region" description="Helical" evidence="2">
    <location>
        <begin position="49"/>
        <end position="73"/>
    </location>
</feature>
<dbReference type="Proteomes" id="UP000750502">
    <property type="component" value="Unassembled WGS sequence"/>
</dbReference>
<keyword evidence="4" id="KW-1185">Reference proteome</keyword>
<reference evidence="3" key="2">
    <citation type="submission" date="2020-10" db="EMBL/GenBank/DDBJ databases">
        <authorList>
            <person name="Peck L.D."/>
            <person name="Nowell R.W."/>
            <person name="Flood J."/>
            <person name="Ryan M.J."/>
            <person name="Barraclough T.G."/>
        </authorList>
    </citation>
    <scope>NUCLEOTIDE SEQUENCE</scope>
    <source>
        <strain evidence="3">IMI 127659i</strain>
    </source>
</reference>
<accession>A0A9P7LJQ4</accession>
<name>A0A9P7LJQ4_9HYPO</name>
<organism evidence="3 4">
    <name type="scientific">Fusarium xylarioides</name>
    <dbReference type="NCBI Taxonomy" id="221167"/>
    <lineage>
        <taxon>Eukaryota</taxon>
        <taxon>Fungi</taxon>
        <taxon>Dikarya</taxon>
        <taxon>Ascomycota</taxon>
        <taxon>Pezizomycotina</taxon>
        <taxon>Sordariomycetes</taxon>
        <taxon>Hypocreomycetidae</taxon>
        <taxon>Hypocreales</taxon>
        <taxon>Nectriaceae</taxon>
        <taxon>Fusarium</taxon>
        <taxon>Fusarium fujikuroi species complex</taxon>
    </lineage>
</organism>
<evidence type="ECO:0000313" key="3">
    <source>
        <dbReference type="EMBL" id="KAG5767901.1"/>
    </source>
</evidence>
<sequence>MAASIDFRPNDVRDAGESDEISTSEDSSSESSSFRDFMRVFTFGQTTDYVLESIAIIASIASGIALAIVNLVVGQFISLLSDSHTSEPAGFMSAVQRTA</sequence>
<dbReference type="EMBL" id="JADFTT010000115">
    <property type="protein sequence ID" value="KAG5767901.1"/>
    <property type="molecule type" value="Genomic_DNA"/>
</dbReference>
<keyword evidence="2" id="KW-1133">Transmembrane helix</keyword>
<evidence type="ECO:0000256" key="1">
    <source>
        <dbReference type="SAM" id="MobiDB-lite"/>
    </source>
</evidence>
<keyword evidence="2" id="KW-0472">Membrane</keyword>
<dbReference type="OrthoDB" id="6500128at2759"/>
<dbReference type="AlphaFoldDB" id="A0A9P7LJQ4"/>
<protein>
    <submittedName>
        <fullName evidence="3">Uncharacterized protein</fullName>
    </submittedName>
</protein>
<feature type="region of interest" description="Disordered" evidence="1">
    <location>
        <begin position="1"/>
        <end position="33"/>
    </location>
</feature>